<dbReference type="Proteomes" id="UP001364472">
    <property type="component" value="Unassembled WGS sequence"/>
</dbReference>
<name>A0AAW9RA24_9GAMM</name>
<gene>
    <name evidence="1" type="ORF">WB794_12630</name>
</gene>
<sequence length="197" mass="22298">MASPYARLKPALWEAKTQELIAAYPLGMDVLVDVVRCSWANLFQSKIGAKGFRIGQHLHPKPQILAFFLHELIPLELAARYPGTWRGEETSADKDIVYVPNEAFSIEIKTSSHPTQIFGNRSYAQVGGKAKKSKSGYYLAINFDKVEKNKPAAKLRRIRFGWLDHEDWQGQAAATGQQARLSPEVERGKLRLLYEDR</sequence>
<keyword evidence="1" id="KW-0378">Hydrolase</keyword>
<dbReference type="GO" id="GO:0016787">
    <property type="term" value="F:hydrolase activity"/>
    <property type="evidence" value="ECO:0007669"/>
    <property type="project" value="UniProtKB-KW"/>
</dbReference>
<dbReference type="InterPro" id="IPR019069">
    <property type="entry name" value="Restrct_endonuc_II_ScaI"/>
</dbReference>
<proteinExistence type="predicted"/>
<reference evidence="1 2" key="1">
    <citation type="journal article" date="2016" name="Antonie Van Leeuwenhoek">
        <title>Denitratimonas tolerans gen. nov., sp. nov., a denitrifying bacterium isolated from a bioreactor for tannery wastewater treatment.</title>
        <authorList>
            <person name="Han S.I."/>
            <person name="Kim J.O."/>
            <person name="Lee Y.R."/>
            <person name="Ekpeghere K.I."/>
            <person name="Koh S.C."/>
            <person name="Whang K.S."/>
        </authorList>
    </citation>
    <scope>NUCLEOTIDE SEQUENCE [LARGE SCALE GENOMIC DNA]</scope>
    <source>
        <strain evidence="1 2">KACC 17565</strain>
    </source>
</reference>
<keyword evidence="1" id="KW-0255">Endonuclease</keyword>
<protein>
    <submittedName>
        <fullName evidence="1">ScaI family restriction endonuclease</fullName>
        <ecNumber evidence="1">3.1.21.-</ecNumber>
    </submittedName>
</protein>
<keyword evidence="2" id="KW-1185">Reference proteome</keyword>
<dbReference type="RefSeq" id="WP_337336220.1">
    <property type="nucleotide sequence ID" value="NZ_JBBDHC010000022.1"/>
</dbReference>
<dbReference type="EMBL" id="JBBDHC010000022">
    <property type="protein sequence ID" value="MEJ1250517.1"/>
    <property type="molecule type" value="Genomic_DNA"/>
</dbReference>
<evidence type="ECO:0000313" key="2">
    <source>
        <dbReference type="Proteomes" id="UP001364472"/>
    </source>
</evidence>
<accession>A0AAW9RA24</accession>
<comment type="caution">
    <text evidence="1">The sequence shown here is derived from an EMBL/GenBank/DDBJ whole genome shotgun (WGS) entry which is preliminary data.</text>
</comment>
<dbReference type="EC" id="3.1.21.-" evidence="1"/>
<dbReference type="AlphaFoldDB" id="A0AAW9RA24"/>
<keyword evidence="1" id="KW-0540">Nuclease</keyword>
<dbReference type="GO" id="GO:0004519">
    <property type="term" value="F:endonuclease activity"/>
    <property type="evidence" value="ECO:0007669"/>
    <property type="project" value="UniProtKB-KW"/>
</dbReference>
<dbReference type="Pfam" id="PF09569">
    <property type="entry name" value="RE_ScaI"/>
    <property type="match status" value="1"/>
</dbReference>
<evidence type="ECO:0000313" key="1">
    <source>
        <dbReference type="EMBL" id="MEJ1250517.1"/>
    </source>
</evidence>
<organism evidence="1 2">
    <name type="scientific">Denitratimonas tolerans</name>
    <dbReference type="NCBI Taxonomy" id="1338420"/>
    <lineage>
        <taxon>Bacteria</taxon>
        <taxon>Pseudomonadati</taxon>
        <taxon>Pseudomonadota</taxon>
        <taxon>Gammaproteobacteria</taxon>
        <taxon>Lysobacterales</taxon>
        <taxon>Lysobacteraceae</taxon>
        <taxon>Denitratimonas</taxon>
    </lineage>
</organism>